<organism evidence="7 8">
    <name type="scientific">Halorubrum vacuolatum</name>
    <name type="common">Natronobacterium vacuolatum</name>
    <dbReference type="NCBI Taxonomy" id="63740"/>
    <lineage>
        <taxon>Archaea</taxon>
        <taxon>Methanobacteriati</taxon>
        <taxon>Methanobacteriota</taxon>
        <taxon>Stenosarchaea group</taxon>
        <taxon>Halobacteria</taxon>
        <taxon>Halobacteriales</taxon>
        <taxon>Haloferacaceae</taxon>
        <taxon>Halorubrum</taxon>
    </lineage>
</organism>
<evidence type="ECO:0000256" key="2">
    <source>
        <dbReference type="ARBA" id="ARBA00023125"/>
    </source>
</evidence>
<evidence type="ECO:0000256" key="4">
    <source>
        <dbReference type="PROSITE-ProRule" id="PRU01248"/>
    </source>
</evidence>
<evidence type="ECO:0000259" key="5">
    <source>
        <dbReference type="PROSITE" id="PS51898"/>
    </source>
</evidence>
<protein>
    <submittedName>
        <fullName evidence="7">Site-specific recombinase XerD</fullName>
    </submittedName>
</protein>
<dbReference type="Proteomes" id="UP000198397">
    <property type="component" value="Unassembled WGS sequence"/>
</dbReference>
<dbReference type="CDD" id="cd00397">
    <property type="entry name" value="DNA_BRE_C"/>
    <property type="match status" value="1"/>
</dbReference>
<dbReference type="OrthoDB" id="330648at2157"/>
<dbReference type="PANTHER" id="PTHR30349:SF41">
    <property type="entry name" value="INTEGRASE_RECOMBINASE PROTEIN MJ0367-RELATED"/>
    <property type="match status" value="1"/>
</dbReference>
<dbReference type="RefSeq" id="WP_089385492.1">
    <property type="nucleotide sequence ID" value="NZ_FZNQ01000016.1"/>
</dbReference>
<gene>
    <name evidence="7" type="ORF">SAMN06264855_11615</name>
</gene>
<dbReference type="AlphaFoldDB" id="A0A238XDC5"/>
<dbReference type="InterPro" id="IPR011010">
    <property type="entry name" value="DNA_brk_join_enz"/>
</dbReference>
<dbReference type="PROSITE" id="PS51900">
    <property type="entry name" value="CB"/>
    <property type="match status" value="1"/>
</dbReference>
<name>A0A238XDC5_HALVU</name>
<sequence length="375" mass="44488">MKNSDQATDPLDGIKLIPEPSEKLLNERQYLDYRNERERCLEWLLTFGKDPEKAEGYAKTTVSNRAYRMDQFYRWVWEYEDGYTTNLTHEHADEYQRYLAGTETSNAHKNTCTKAVMMLYKWLHHQRGADKWEKEITFSRKNQSTTPRDYLTRKERTKIRNASLEYGSVPSREKVWGEERDRWVRYLSQRFEKPKEAVTEEDWERANSWKIPSLIATSLDAGLRPIEVERARTTWVDTENEVLRIPKEDSSKNTENWIVGLQEQTVTMLDRWLQQRTAKEKYDDTDALWLTRRSNPYQSATLGRLLRKLCEIADISTENRQMSWYAIRHSTGTYMAREEGLAAAQTQLRHRTPETTMKYDQAPVEDRQDALDRMG</sequence>
<dbReference type="GO" id="GO:0006310">
    <property type="term" value="P:DNA recombination"/>
    <property type="evidence" value="ECO:0007669"/>
    <property type="project" value="UniProtKB-KW"/>
</dbReference>
<dbReference type="SUPFAM" id="SSF56349">
    <property type="entry name" value="DNA breaking-rejoining enzymes"/>
    <property type="match status" value="1"/>
</dbReference>
<dbReference type="EMBL" id="FZNQ01000016">
    <property type="protein sequence ID" value="SNR56700.1"/>
    <property type="molecule type" value="Genomic_DNA"/>
</dbReference>
<evidence type="ECO:0000256" key="1">
    <source>
        <dbReference type="ARBA" id="ARBA00022908"/>
    </source>
</evidence>
<feature type="domain" description="Tyr recombinase" evidence="5">
    <location>
        <begin position="193"/>
        <end position="373"/>
    </location>
</feature>
<dbReference type="InterPro" id="IPR010998">
    <property type="entry name" value="Integrase_recombinase_N"/>
</dbReference>
<dbReference type="Gene3D" id="1.10.150.130">
    <property type="match status" value="1"/>
</dbReference>
<keyword evidence="2 4" id="KW-0238">DNA-binding</keyword>
<evidence type="ECO:0000259" key="6">
    <source>
        <dbReference type="PROSITE" id="PS51900"/>
    </source>
</evidence>
<keyword evidence="1" id="KW-0229">DNA integration</keyword>
<keyword evidence="3" id="KW-0233">DNA recombination</keyword>
<evidence type="ECO:0000313" key="8">
    <source>
        <dbReference type="Proteomes" id="UP000198397"/>
    </source>
</evidence>
<dbReference type="GO" id="GO:0015074">
    <property type="term" value="P:DNA integration"/>
    <property type="evidence" value="ECO:0007669"/>
    <property type="project" value="UniProtKB-KW"/>
</dbReference>
<reference evidence="7 8" key="1">
    <citation type="submission" date="2017-06" db="EMBL/GenBank/DDBJ databases">
        <authorList>
            <person name="Kim H.J."/>
            <person name="Triplett B.A."/>
        </authorList>
    </citation>
    <scope>NUCLEOTIDE SEQUENCE [LARGE SCALE GENOMIC DNA]</scope>
    <source>
        <strain evidence="7 8">DSM 8800</strain>
    </source>
</reference>
<dbReference type="InterPro" id="IPR044068">
    <property type="entry name" value="CB"/>
</dbReference>
<accession>A0A238XDC5</accession>
<dbReference type="Gene3D" id="1.10.443.10">
    <property type="entry name" value="Intergrase catalytic core"/>
    <property type="match status" value="1"/>
</dbReference>
<evidence type="ECO:0000313" key="7">
    <source>
        <dbReference type="EMBL" id="SNR56700.1"/>
    </source>
</evidence>
<dbReference type="PANTHER" id="PTHR30349">
    <property type="entry name" value="PHAGE INTEGRASE-RELATED"/>
    <property type="match status" value="1"/>
</dbReference>
<dbReference type="PROSITE" id="PS51898">
    <property type="entry name" value="TYR_RECOMBINASE"/>
    <property type="match status" value="1"/>
</dbReference>
<dbReference type="Pfam" id="PF00589">
    <property type="entry name" value="Phage_integrase"/>
    <property type="match status" value="1"/>
</dbReference>
<dbReference type="InterPro" id="IPR050090">
    <property type="entry name" value="Tyrosine_recombinase_XerCD"/>
</dbReference>
<dbReference type="InterPro" id="IPR013762">
    <property type="entry name" value="Integrase-like_cat_sf"/>
</dbReference>
<proteinExistence type="predicted"/>
<keyword evidence="8" id="KW-1185">Reference proteome</keyword>
<evidence type="ECO:0000256" key="3">
    <source>
        <dbReference type="ARBA" id="ARBA00023172"/>
    </source>
</evidence>
<dbReference type="GO" id="GO:0003677">
    <property type="term" value="F:DNA binding"/>
    <property type="evidence" value="ECO:0007669"/>
    <property type="project" value="UniProtKB-UniRule"/>
</dbReference>
<dbReference type="InterPro" id="IPR002104">
    <property type="entry name" value="Integrase_catalytic"/>
</dbReference>
<feature type="domain" description="Core-binding (CB)" evidence="6">
    <location>
        <begin position="31"/>
        <end position="124"/>
    </location>
</feature>